<comment type="caution">
    <text evidence="3">The sequence shown here is derived from an EMBL/GenBank/DDBJ whole genome shotgun (WGS) entry which is preliminary data.</text>
</comment>
<dbReference type="CDD" id="cd18186">
    <property type="entry name" value="BTB_POZ_ZBTB_KLHL-like"/>
    <property type="match status" value="1"/>
</dbReference>
<dbReference type="SMART" id="SM00225">
    <property type="entry name" value="BTB"/>
    <property type="match status" value="1"/>
</dbReference>
<dbReference type="InterPro" id="IPR000210">
    <property type="entry name" value="BTB/POZ_dom"/>
</dbReference>
<gene>
    <name evidence="3" type="ORF">D6D24_03932</name>
</gene>
<evidence type="ECO:0000256" key="1">
    <source>
        <dbReference type="SAM" id="MobiDB-lite"/>
    </source>
</evidence>
<name>A0A4S8VZG4_AURPU</name>
<feature type="domain" description="BTB" evidence="2">
    <location>
        <begin position="58"/>
        <end position="127"/>
    </location>
</feature>
<dbReference type="PANTHER" id="PTHR47843">
    <property type="entry name" value="BTB DOMAIN-CONTAINING PROTEIN-RELATED"/>
    <property type="match status" value="1"/>
</dbReference>
<sequence>MGSWSERLYQHAYRYLPPIYSRDFAYANNAPVVLRMARANVSEITAKTFAELLSGPTIDFYVGEERRHWSLHRNLLCHHSPYFESEFLDTAPPKASKRSELDLPDQDPAGFELLVKWLYQGTLDDTSDMTDEKKYDYSVACHKLYLLCNKFDIPNLKNESIDRYRQGLLEAQLVPDADEINDIYRSSPTGSPFRKLMAQIAARQIMDPDSDKNAESYRNCFKDNPDFAVDMVNAIKEGTGGILFDDPTDGDEDAYHEDTTPRLNRKGKDDQHLPLQPQAPNEDETPDSHQKESLVPQHPETQLDETTDTESDDSTEPAEPLPRVRSQEKESNLTTSTETQRVPREKSQRSLSYVEALRRRKDRGQLDSRGLWDYWNNMAMGVN</sequence>
<feature type="compositionally biased region" description="Acidic residues" evidence="1">
    <location>
        <begin position="246"/>
        <end position="255"/>
    </location>
</feature>
<dbReference type="AlphaFoldDB" id="A0A4S8VZG4"/>
<evidence type="ECO:0000313" key="3">
    <source>
        <dbReference type="EMBL" id="THW17391.1"/>
    </source>
</evidence>
<evidence type="ECO:0000313" key="4">
    <source>
        <dbReference type="Proteomes" id="UP000308014"/>
    </source>
</evidence>
<dbReference type="SUPFAM" id="SSF54695">
    <property type="entry name" value="POZ domain"/>
    <property type="match status" value="1"/>
</dbReference>
<evidence type="ECO:0000259" key="2">
    <source>
        <dbReference type="PROSITE" id="PS50097"/>
    </source>
</evidence>
<reference evidence="3 4" key="1">
    <citation type="submission" date="2018-10" db="EMBL/GenBank/DDBJ databases">
        <title>Fifty Aureobasidium pullulans genomes reveal a recombining polyextremotolerant generalist.</title>
        <authorList>
            <person name="Gostincar C."/>
            <person name="Turk M."/>
            <person name="Zajc J."/>
            <person name="Gunde-Cimerman N."/>
        </authorList>
    </citation>
    <scope>NUCLEOTIDE SEQUENCE [LARGE SCALE GENOMIC DNA]</scope>
    <source>
        <strain evidence="3 4">EXF-11318</strain>
    </source>
</reference>
<accession>A0A4S8VZG4</accession>
<dbReference type="Pfam" id="PF00651">
    <property type="entry name" value="BTB"/>
    <property type="match status" value="1"/>
</dbReference>
<dbReference type="Gene3D" id="3.30.710.10">
    <property type="entry name" value="Potassium Channel Kv1.1, Chain A"/>
    <property type="match status" value="1"/>
</dbReference>
<dbReference type="PROSITE" id="PS50097">
    <property type="entry name" value="BTB"/>
    <property type="match status" value="1"/>
</dbReference>
<feature type="compositionally biased region" description="Basic and acidic residues" evidence="1">
    <location>
        <begin position="256"/>
        <end position="272"/>
    </location>
</feature>
<dbReference type="InterPro" id="IPR011333">
    <property type="entry name" value="SKP1/BTB/POZ_sf"/>
</dbReference>
<dbReference type="Proteomes" id="UP000308014">
    <property type="component" value="Unassembled WGS sequence"/>
</dbReference>
<protein>
    <recommendedName>
        <fullName evidence="2">BTB domain-containing protein</fullName>
    </recommendedName>
</protein>
<feature type="compositionally biased region" description="Acidic residues" evidence="1">
    <location>
        <begin position="302"/>
        <end position="316"/>
    </location>
</feature>
<proteinExistence type="predicted"/>
<dbReference type="PANTHER" id="PTHR47843:SF2">
    <property type="entry name" value="BTB DOMAIN-CONTAINING PROTEIN"/>
    <property type="match status" value="1"/>
</dbReference>
<dbReference type="EMBL" id="QZAJ01000109">
    <property type="protein sequence ID" value="THW17391.1"/>
    <property type="molecule type" value="Genomic_DNA"/>
</dbReference>
<organism evidence="3 4">
    <name type="scientific">Aureobasidium pullulans</name>
    <name type="common">Black yeast</name>
    <name type="synonym">Pullularia pullulans</name>
    <dbReference type="NCBI Taxonomy" id="5580"/>
    <lineage>
        <taxon>Eukaryota</taxon>
        <taxon>Fungi</taxon>
        <taxon>Dikarya</taxon>
        <taxon>Ascomycota</taxon>
        <taxon>Pezizomycotina</taxon>
        <taxon>Dothideomycetes</taxon>
        <taxon>Dothideomycetidae</taxon>
        <taxon>Dothideales</taxon>
        <taxon>Saccotheciaceae</taxon>
        <taxon>Aureobasidium</taxon>
    </lineage>
</organism>
<feature type="region of interest" description="Disordered" evidence="1">
    <location>
        <begin position="240"/>
        <end position="353"/>
    </location>
</feature>